<gene>
    <name evidence="4" type="ORF">KBB96_10445</name>
</gene>
<dbReference type="AlphaFoldDB" id="A0A975IXG4"/>
<dbReference type="InterPro" id="IPR011050">
    <property type="entry name" value="Pectin_lyase_fold/virulence"/>
</dbReference>
<name>A0A975IXG4_9BACT</name>
<evidence type="ECO:0000313" key="5">
    <source>
        <dbReference type="Proteomes" id="UP000676169"/>
    </source>
</evidence>
<evidence type="ECO:0000313" key="4">
    <source>
        <dbReference type="EMBL" id="QUE49291.1"/>
    </source>
</evidence>
<keyword evidence="5" id="KW-1185">Reference proteome</keyword>
<dbReference type="EMBL" id="CP073100">
    <property type="protein sequence ID" value="QUE49291.1"/>
    <property type="molecule type" value="Genomic_DNA"/>
</dbReference>
<dbReference type="Proteomes" id="UP000676169">
    <property type="component" value="Chromosome"/>
</dbReference>
<keyword evidence="2" id="KW-1133">Transmembrane helix</keyword>
<reference evidence="4" key="1">
    <citation type="submission" date="2021-04" db="EMBL/GenBank/DDBJ databases">
        <title>Luteolibacter sp. 32A isolated from the skin of an Anderson's salamander (Ambystoma andersonii).</title>
        <authorList>
            <person name="Spergser J."/>
            <person name="Busse H.-J."/>
        </authorList>
    </citation>
    <scope>NUCLEOTIDE SEQUENCE</scope>
    <source>
        <strain evidence="4">32A</strain>
    </source>
</reference>
<dbReference type="SUPFAM" id="SSF51126">
    <property type="entry name" value="Pectin lyase-like"/>
    <property type="match status" value="1"/>
</dbReference>
<keyword evidence="1 3" id="KW-0732">Signal</keyword>
<dbReference type="NCBIfam" id="TIGR02601">
    <property type="entry name" value="autotrns_rpt"/>
    <property type="match status" value="2"/>
</dbReference>
<feature type="transmembrane region" description="Helical" evidence="2">
    <location>
        <begin position="548"/>
        <end position="571"/>
    </location>
</feature>
<accession>A0A975IXG4</accession>
<dbReference type="RefSeq" id="WP_211629334.1">
    <property type="nucleotide sequence ID" value="NZ_CP073100.1"/>
</dbReference>
<dbReference type="InterPro" id="IPR013425">
    <property type="entry name" value="Autotrns_rpt"/>
</dbReference>
<evidence type="ECO:0000256" key="2">
    <source>
        <dbReference type="SAM" id="Phobius"/>
    </source>
</evidence>
<protein>
    <submittedName>
        <fullName evidence="4">Autotransporter-associated beta strand repeat-containing protein</fullName>
    </submittedName>
</protein>
<dbReference type="Pfam" id="PF12951">
    <property type="entry name" value="PATR"/>
    <property type="match status" value="2"/>
</dbReference>
<keyword evidence="2" id="KW-0472">Membrane</keyword>
<evidence type="ECO:0000256" key="3">
    <source>
        <dbReference type="SAM" id="SignalP"/>
    </source>
</evidence>
<dbReference type="KEGG" id="lamb:KBB96_10445"/>
<organism evidence="4 5">
    <name type="scientific">Luteolibacter ambystomatis</name>
    <dbReference type="NCBI Taxonomy" id="2824561"/>
    <lineage>
        <taxon>Bacteria</taxon>
        <taxon>Pseudomonadati</taxon>
        <taxon>Verrucomicrobiota</taxon>
        <taxon>Verrucomicrobiia</taxon>
        <taxon>Verrucomicrobiales</taxon>
        <taxon>Verrucomicrobiaceae</taxon>
        <taxon>Luteolibacter</taxon>
    </lineage>
</organism>
<proteinExistence type="predicted"/>
<evidence type="ECO:0000256" key="1">
    <source>
        <dbReference type="ARBA" id="ARBA00022729"/>
    </source>
</evidence>
<feature type="chain" id="PRO_5037745058" evidence="3">
    <location>
        <begin position="21"/>
        <end position="576"/>
    </location>
</feature>
<keyword evidence="2" id="KW-0812">Transmembrane</keyword>
<sequence length="576" mass="56443">MFPRPLLIALLSSVAGPAGAGTFTWTNPAGGSWGTPSNWNSAPTFAADDLLDFSTLNITANAATTLDGNRTVGSLKFGDATTVSNTWTVNAGTGGTLTLSTTTGNPTITTVAAADVVTLNVAIAGTQTIVKAGAGTLNLTGANTFTGLFQVDPAANSIVNVSGNQSAATGGWNIRAGATVNFQAGSTIAVASGKSITLANESTAGHTLNVAGTVTSSGTLSVQAAGNVNLNSGAAWTQNGSMTIQPNTSFASAQMTVNTGASFTYAGSTAITLAASPGSNGGSGSLNLSGGTFTTGRGFNNSSSGTAGAANLNFSNGGTLKLSADIATLATTNTRPFNITVGTGGGKIDTNGFNTTLALPVSGTGSLEKLGAGNLTLTGTNTYTGATTVTAGKLLVNGATNSASAVDVAAAGTLGGNGSVAGAVNVTGALAPGVGIESLATGALTLNSGSTLAYELNSTALGGDLLVVNGALTLNGLASLSLTELAAGTLTIGNKLTLINYSGTWNGGTFSGLADDSTFTLGANQWQINYNDVTGGSNFGGEQTGPGFVTLTVVPEPSCAVLGGLGLLYLLRRRRL</sequence>
<feature type="signal peptide" evidence="3">
    <location>
        <begin position="1"/>
        <end position="20"/>
    </location>
</feature>